<organism evidence="1 2">
    <name type="scientific">Oedothorax gibbosus</name>
    <dbReference type="NCBI Taxonomy" id="931172"/>
    <lineage>
        <taxon>Eukaryota</taxon>
        <taxon>Metazoa</taxon>
        <taxon>Ecdysozoa</taxon>
        <taxon>Arthropoda</taxon>
        <taxon>Chelicerata</taxon>
        <taxon>Arachnida</taxon>
        <taxon>Araneae</taxon>
        <taxon>Araneomorphae</taxon>
        <taxon>Entelegynae</taxon>
        <taxon>Araneoidea</taxon>
        <taxon>Linyphiidae</taxon>
        <taxon>Erigoninae</taxon>
        <taxon>Oedothorax</taxon>
    </lineage>
</organism>
<comment type="caution">
    <text evidence="1">The sequence shown here is derived from an EMBL/GenBank/DDBJ whole genome shotgun (WGS) entry which is preliminary data.</text>
</comment>
<evidence type="ECO:0000313" key="2">
    <source>
        <dbReference type="Proteomes" id="UP000827092"/>
    </source>
</evidence>
<reference evidence="1 2" key="1">
    <citation type="journal article" date="2022" name="Nat. Ecol. Evol.">
        <title>A masculinizing supergene underlies an exaggerated male reproductive morph in a spider.</title>
        <authorList>
            <person name="Hendrickx F."/>
            <person name="De Corte Z."/>
            <person name="Sonet G."/>
            <person name="Van Belleghem S.M."/>
            <person name="Kostlbacher S."/>
            <person name="Vangestel C."/>
        </authorList>
    </citation>
    <scope>NUCLEOTIDE SEQUENCE [LARGE SCALE GENOMIC DNA]</scope>
    <source>
        <strain evidence="1">W744_W776</strain>
    </source>
</reference>
<accession>A0AAV6VGB1</accession>
<dbReference type="AlphaFoldDB" id="A0AAV6VGB1"/>
<sequence length="92" mass="10704">MGRIPSLDVSQHEDHDDDYIDDYLTFPPTIHKKIFLLISPSPAACPPRAERFEGLSNEQWGRSLVIGVFATENFPFVTYIWIMPRYCKFELL</sequence>
<gene>
    <name evidence="1" type="ORF">JTE90_003142</name>
</gene>
<keyword evidence="2" id="KW-1185">Reference proteome</keyword>
<protein>
    <submittedName>
        <fullName evidence="1">Uncharacterized protein</fullName>
    </submittedName>
</protein>
<dbReference type="EMBL" id="JAFNEN010000101">
    <property type="protein sequence ID" value="KAG8194673.1"/>
    <property type="molecule type" value="Genomic_DNA"/>
</dbReference>
<name>A0AAV6VGB1_9ARAC</name>
<evidence type="ECO:0000313" key="1">
    <source>
        <dbReference type="EMBL" id="KAG8194673.1"/>
    </source>
</evidence>
<dbReference type="Proteomes" id="UP000827092">
    <property type="component" value="Unassembled WGS sequence"/>
</dbReference>
<proteinExistence type="predicted"/>